<organism evidence="2 3">
    <name type="scientific">Laribacter hongkongensis</name>
    <dbReference type="NCBI Taxonomy" id="168471"/>
    <lineage>
        <taxon>Bacteria</taxon>
        <taxon>Pseudomonadati</taxon>
        <taxon>Pseudomonadota</taxon>
        <taxon>Betaproteobacteria</taxon>
        <taxon>Neisseriales</taxon>
        <taxon>Aquaspirillaceae</taxon>
        <taxon>Laribacter</taxon>
    </lineage>
</organism>
<evidence type="ECO:0000256" key="1">
    <source>
        <dbReference type="SAM" id="MobiDB-lite"/>
    </source>
</evidence>
<comment type="caution">
    <text evidence="2">The sequence shown here is derived from an EMBL/GenBank/DDBJ whole genome shotgun (WGS) entry which is preliminary data.</text>
</comment>
<feature type="region of interest" description="Disordered" evidence="1">
    <location>
        <begin position="1"/>
        <end position="21"/>
    </location>
</feature>
<dbReference type="EMBL" id="JAJAXM010000065">
    <property type="protein sequence ID" value="MCG9027441.1"/>
    <property type="molecule type" value="Genomic_DNA"/>
</dbReference>
<protein>
    <submittedName>
        <fullName evidence="2">Uncharacterized protein</fullName>
    </submittedName>
</protein>
<evidence type="ECO:0000313" key="3">
    <source>
        <dbReference type="Proteomes" id="UP001200247"/>
    </source>
</evidence>
<dbReference type="RefSeq" id="WP_239882014.1">
    <property type="nucleotide sequence ID" value="NZ_JAJAWK010000011.1"/>
</dbReference>
<evidence type="ECO:0000313" key="2">
    <source>
        <dbReference type="EMBL" id="MCG9027441.1"/>
    </source>
</evidence>
<sequence length="116" mass="13059">MSDELPNAKHDGNTSASAGNGAIDKISLTQAQRFFQTVTQHPCPCCGKSEWMFMLGRGQEEDVRNALPIYLELNQENGDAVKLRKMILIECMTCGFMRMHSSIVVARWLEKEGHEE</sequence>
<feature type="compositionally biased region" description="Basic and acidic residues" evidence="1">
    <location>
        <begin position="1"/>
        <end position="12"/>
    </location>
</feature>
<name>A0ABD4SUG3_9NEIS</name>
<gene>
    <name evidence="2" type="ORF">LH440_16365</name>
</gene>
<dbReference type="Proteomes" id="UP001200247">
    <property type="component" value="Unassembled WGS sequence"/>
</dbReference>
<proteinExistence type="predicted"/>
<accession>A0ABD4SUG3</accession>
<reference evidence="2 3" key="1">
    <citation type="submission" date="2021-10" db="EMBL/GenBank/DDBJ databases">
        <title>Whole-genome sequencing analysis of Laribacter hongkongensis: virulence gene profiles, carbohydrate-active enzyme prediction, and antimicrobial resistance characterization.</title>
        <authorList>
            <person name="Yuan P."/>
            <person name="Zhan Y."/>
            <person name="Chen D."/>
        </authorList>
    </citation>
    <scope>NUCLEOTIDE SEQUENCE [LARGE SCALE GENOMIC DNA]</scope>
    <source>
        <strain evidence="2 3">W67</strain>
    </source>
</reference>
<dbReference type="AlphaFoldDB" id="A0ABD4SUG3"/>